<keyword evidence="3" id="KW-1185">Reference proteome</keyword>
<protein>
    <submittedName>
        <fullName evidence="2">Uncharacterized protein</fullName>
    </submittedName>
</protein>
<organism evidence="2 3">
    <name type="scientific">Gordonia oryzae</name>
    <dbReference type="NCBI Taxonomy" id="2487349"/>
    <lineage>
        <taxon>Bacteria</taxon>
        <taxon>Bacillati</taxon>
        <taxon>Actinomycetota</taxon>
        <taxon>Actinomycetes</taxon>
        <taxon>Mycobacteriales</taxon>
        <taxon>Gordoniaceae</taxon>
        <taxon>Gordonia</taxon>
    </lineage>
</organism>
<accession>A0A3N4H3D0</accession>
<comment type="caution">
    <text evidence="2">The sequence shown here is derived from an EMBL/GenBank/DDBJ whole genome shotgun (WGS) entry which is preliminary data.</text>
</comment>
<evidence type="ECO:0000256" key="1">
    <source>
        <dbReference type="SAM" id="MobiDB-lite"/>
    </source>
</evidence>
<evidence type="ECO:0000313" key="3">
    <source>
        <dbReference type="Proteomes" id="UP000267536"/>
    </source>
</evidence>
<feature type="region of interest" description="Disordered" evidence="1">
    <location>
        <begin position="1"/>
        <end position="62"/>
    </location>
</feature>
<sequence>MAHRPHDRDPEGSLRGSGYFDKSVDSIEVPSPPVVDPPPRLEAQNDGGSGSDATSYLNDFPD</sequence>
<dbReference type="EMBL" id="RKMH01000002">
    <property type="protein sequence ID" value="RPA65851.1"/>
    <property type="molecule type" value="Genomic_DNA"/>
</dbReference>
<gene>
    <name evidence="2" type="ORF">EF294_03685</name>
</gene>
<feature type="compositionally biased region" description="Basic and acidic residues" evidence="1">
    <location>
        <begin position="1"/>
        <end position="12"/>
    </location>
</feature>
<dbReference type="AlphaFoldDB" id="A0A3N4H3D0"/>
<evidence type="ECO:0000313" key="2">
    <source>
        <dbReference type="EMBL" id="RPA65851.1"/>
    </source>
</evidence>
<reference evidence="2 3" key="1">
    <citation type="submission" date="2018-11" db="EMBL/GenBank/DDBJ databases">
        <title>Draft genome sequence of Gordonia sp. RS15-1S isolated from rice stems.</title>
        <authorList>
            <person name="Muangham S."/>
        </authorList>
    </citation>
    <scope>NUCLEOTIDE SEQUENCE [LARGE SCALE GENOMIC DNA]</scope>
    <source>
        <strain evidence="2 3">RS15-1S</strain>
    </source>
</reference>
<feature type="compositionally biased region" description="Pro residues" evidence="1">
    <location>
        <begin position="30"/>
        <end position="40"/>
    </location>
</feature>
<dbReference type="Proteomes" id="UP000267536">
    <property type="component" value="Unassembled WGS sequence"/>
</dbReference>
<name>A0A3N4H3D0_9ACTN</name>
<feature type="compositionally biased region" description="Polar residues" evidence="1">
    <location>
        <begin position="51"/>
        <end position="62"/>
    </location>
</feature>
<proteinExistence type="predicted"/>